<reference evidence="10" key="1">
    <citation type="submission" date="2023-07" db="EMBL/GenBank/DDBJ databases">
        <title>Novel species in the genus Lipingzhangella isolated from Sambhar Salt Lake.</title>
        <authorList>
            <person name="Jiya N."/>
            <person name="Kajale S."/>
            <person name="Sharma A."/>
        </authorList>
    </citation>
    <scope>NUCLEOTIDE SEQUENCE [LARGE SCALE GENOMIC DNA]</scope>
    <source>
        <strain evidence="10">LS1_29</strain>
    </source>
</reference>
<keyword evidence="2" id="KW-0813">Transport</keyword>
<evidence type="ECO:0000256" key="1">
    <source>
        <dbReference type="ARBA" id="ARBA00008987"/>
    </source>
</evidence>
<evidence type="ECO:0000256" key="5">
    <source>
        <dbReference type="ARBA" id="ARBA00023284"/>
    </source>
</evidence>
<dbReference type="SUPFAM" id="SSF52833">
    <property type="entry name" value="Thioredoxin-like"/>
    <property type="match status" value="1"/>
</dbReference>
<comment type="similarity">
    <text evidence="1 7">Belongs to the thioredoxin family.</text>
</comment>
<comment type="caution">
    <text evidence="9">The sequence shown here is derived from an EMBL/GenBank/DDBJ whole genome shotgun (WGS) entry which is preliminary data.</text>
</comment>
<dbReference type="NCBIfam" id="TIGR01068">
    <property type="entry name" value="thioredoxin"/>
    <property type="match status" value="1"/>
</dbReference>
<protein>
    <recommendedName>
        <fullName evidence="6 7">Thioredoxin</fullName>
    </recommendedName>
</protein>
<evidence type="ECO:0000313" key="10">
    <source>
        <dbReference type="Proteomes" id="UP001250214"/>
    </source>
</evidence>
<gene>
    <name evidence="9" type="primary">trxA</name>
    <name evidence="9" type="ORF">RIF23_07075</name>
</gene>
<evidence type="ECO:0000256" key="4">
    <source>
        <dbReference type="ARBA" id="ARBA00023157"/>
    </source>
</evidence>
<dbReference type="InterPro" id="IPR036249">
    <property type="entry name" value="Thioredoxin-like_sf"/>
</dbReference>
<dbReference type="PROSITE" id="PS51352">
    <property type="entry name" value="THIOREDOXIN_2"/>
    <property type="match status" value="1"/>
</dbReference>
<proteinExistence type="inferred from homology"/>
<evidence type="ECO:0000256" key="7">
    <source>
        <dbReference type="PIRNR" id="PIRNR000077"/>
    </source>
</evidence>
<sequence length="125" mass="14170">MATLELTTENFNETLTGNDVVLVDFWAEWCGPCQQFGPVYERVSEKHPDIVFGKVDTEAQQMIAREFGISSIPTLMAVRERTVLYQEAGALNEESLEDLIRQIRELDMEQVRAEIAKQQSSDDAS</sequence>
<dbReference type="RefSeq" id="WP_310911597.1">
    <property type="nucleotide sequence ID" value="NZ_JAVLVT010000003.1"/>
</dbReference>
<keyword evidence="10" id="KW-1185">Reference proteome</keyword>
<dbReference type="Pfam" id="PF00085">
    <property type="entry name" value="Thioredoxin"/>
    <property type="match status" value="1"/>
</dbReference>
<organism evidence="9 10">
    <name type="scientific">Lipingzhangella rawalii</name>
    <dbReference type="NCBI Taxonomy" id="2055835"/>
    <lineage>
        <taxon>Bacteria</taxon>
        <taxon>Bacillati</taxon>
        <taxon>Actinomycetota</taxon>
        <taxon>Actinomycetes</taxon>
        <taxon>Streptosporangiales</taxon>
        <taxon>Nocardiopsidaceae</taxon>
        <taxon>Lipingzhangella</taxon>
    </lineage>
</organism>
<evidence type="ECO:0000256" key="3">
    <source>
        <dbReference type="ARBA" id="ARBA00022982"/>
    </source>
</evidence>
<evidence type="ECO:0000256" key="2">
    <source>
        <dbReference type="ARBA" id="ARBA00022448"/>
    </source>
</evidence>
<dbReference type="PIRSF" id="PIRSF000077">
    <property type="entry name" value="Thioredoxin"/>
    <property type="match status" value="1"/>
</dbReference>
<dbReference type="InterPro" id="IPR005746">
    <property type="entry name" value="Thioredoxin"/>
</dbReference>
<keyword evidence="3" id="KW-0249">Electron transport</keyword>
<dbReference type="EMBL" id="JAVLVT010000003">
    <property type="protein sequence ID" value="MDS1270052.1"/>
    <property type="molecule type" value="Genomic_DNA"/>
</dbReference>
<evidence type="ECO:0000313" key="9">
    <source>
        <dbReference type="EMBL" id="MDS1270052.1"/>
    </source>
</evidence>
<dbReference type="InterPro" id="IPR013766">
    <property type="entry name" value="Thioredoxin_domain"/>
</dbReference>
<dbReference type="PANTHER" id="PTHR45663">
    <property type="entry name" value="GEO12009P1"/>
    <property type="match status" value="1"/>
</dbReference>
<name>A0ABU2H415_9ACTN</name>
<dbReference type="InterPro" id="IPR017937">
    <property type="entry name" value="Thioredoxin_CS"/>
</dbReference>
<dbReference type="PANTHER" id="PTHR45663:SF40">
    <property type="entry name" value="THIOREDOXIN 2"/>
    <property type="match status" value="1"/>
</dbReference>
<keyword evidence="5" id="KW-0676">Redox-active center</keyword>
<dbReference type="Gene3D" id="3.40.30.10">
    <property type="entry name" value="Glutaredoxin"/>
    <property type="match status" value="1"/>
</dbReference>
<dbReference type="CDD" id="cd02947">
    <property type="entry name" value="TRX_family"/>
    <property type="match status" value="1"/>
</dbReference>
<dbReference type="PRINTS" id="PR00421">
    <property type="entry name" value="THIOREDOXIN"/>
</dbReference>
<accession>A0ABU2H415</accession>
<evidence type="ECO:0000259" key="8">
    <source>
        <dbReference type="PROSITE" id="PS51352"/>
    </source>
</evidence>
<keyword evidence="4" id="KW-1015">Disulfide bond</keyword>
<feature type="domain" description="Thioredoxin" evidence="8">
    <location>
        <begin position="1"/>
        <end position="105"/>
    </location>
</feature>
<dbReference type="Proteomes" id="UP001250214">
    <property type="component" value="Unassembled WGS sequence"/>
</dbReference>
<dbReference type="PROSITE" id="PS00194">
    <property type="entry name" value="THIOREDOXIN_1"/>
    <property type="match status" value="1"/>
</dbReference>
<evidence type="ECO:0000256" key="6">
    <source>
        <dbReference type="NCBIfam" id="TIGR01068"/>
    </source>
</evidence>